<sequence length="1061" mass="115706">MRISELCINRPVMTTMAVLALIVFGGISYMGIGSNMFPDVDVPVVTVTVLNPGMAPETMDRDIADKIEESVGTISGIDTLRSQSLEGITQVFIEFELEEDVDVKAQDVRDKISLIRRDLPSEIEEPTVEKLDLDVQPIMSILVAGPLSVSRLTRIADERIKPLIETIPGVGNIRMVGDRDREIRIWLRADDLRSHHLTAQDVINVLRQENLEPPGGRVETGNREIIVKTKGKLEKVADFADIIVKRDGQRMVRLSDVGYVEDGMEDCRGIARLNGQLAVCLQVRPQSGTNMVAVAHTVKARLDEIRQSVAEEQVTLTIAQDNSVFVNASIEEAEGELMRGAALAVLVIFLFLRSLRGSFVAACTIPTTIIGTYAFMYAMGFTANMMTMLALTISVGMIIDDSIVVLENTYRHMEAGHPRIVAARMAINEIGFAVIVTSLAIAAVFIPVAFMEGLVGQFFFEFGLTVTAAVFISTVMAVTLSPMLCGRVLVVSKSHGFLFRFVESILGGTEKLYRRILDIAINSKLKLLPRISLGGRFTLPGVSIGVRWFVIGGAIAFFASSLYIAQFLGDEFVPQADEDQFNIHIEAAVGTSITASDHLLQEIERRLVSLPAVVDIFTTIGAGVEERVNVATVLVKLTGKKDRSLSQFEIMDRAREKLHDLKHLKTSVEIVPRVSASGVSTAVYQYVICGTKQDEIVVFSKQMEEELAKVGLIEVNSTWDDAKPELEIHPNRKKAQFMGVSTQDVGNAIYALVGGVDVTTFESDGETFDVRMRLVQQDRDRTDSVLSIPVRTDTGELIEIRNVVDSEDRLGPVQVDRIDRMRQITINASLPPGMMLGDAVRNTGEIESRIGLPPGVTTRFSGEAENMGESFASIGVSMGLAVLLIYMVLAAQFESLLHPLTIMVTLPLSITGALGALLITNQSISIFSLIGIIMLMGLVTKNAILLIDYTNQLRSQGRERNVAVLEAGPIRLRPILMTTCSTIMGMLPAAMGLGEGAETRSPMGACIVGGMITSTVLTLLVIPVVYTVLDDIESLVLSIPGKLRSLLTDGRKQTPTISASN</sequence>
<feature type="transmembrane region" description="Helical" evidence="1">
    <location>
        <begin position="337"/>
        <end position="352"/>
    </location>
</feature>
<dbReference type="GO" id="GO:0005886">
    <property type="term" value="C:plasma membrane"/>
    <property type="evidence" value="ECO:0007669"/>
    <property type="project" value="TreeGrafter"/>
</dbReference>
<dbReference type="Pfam" id="PF00873">
    <property type="entry name" value="ACR_tran"/>
    <property type="match status" value="2"/>
</dbReference>
<reference evidence="2 3" key="1">
    <citation type="submission" date="2019-02" db="EMBL/GenBank/DDBJ databases">
        <title>Deep-cultivation of Planctomycetes and their phenomic and genomic characterization uncovers novel biology.</title>
        <authorList>
            <person name="Wiegand S."/>
            <person name="Jogler M."/>
            <person name="Boedeker C."/>
            <person name="Pinto D."/>
            <person name="Vollmers J."/>
            <person name="Rivas-Marin E."/>
            <person name="Kohn T."/>
            <person name="Peeters S.H."/>
            <person name="Heuer A."/>
            <person name="Rast P."/>
            <person name="Oberbeckmann S."/>
            <person name="Bunk B."/>
            <person name="Jeske O."/>
            <person name="Meyerdierks A."/>
            <person name="Storesund J.E."/>
            <person name="Kallscheuer N."/>
            <person name="Luecker S."/>
            <person name="Lage O.M."/>
            <person name="Pohl T."/>
            <person name="Merkel B.J."/>
            <person name="Hornburger P."/>
            <person name="Mueller R.-W."/>
            <person name="Bruemmer F."/>
            <person name="Labrenz M."/>
            <person name="Spormann A.M."/>
            <person name="Op Den Camp H."/>
            <person name="Overmann J."/>
            <person name="Amann R."/>
            <person name="Jetten M.S.M."/>
            <person name="Mascher T."/>
            <person name="Medema M.H."/>
            <person name="Devos D.P."/>
            <person name="Kaster A.-K."/>
            <person name="Ovreas L."/>
            <person name="Rohde M."/>
            <person name="Galperin M.Y."/>
            <person name="Jogler C."/>
        </authorList>
    </citation>
    <scope>NUCLEOTIDE SEQUENCE [LARGE SCALE GENOMIC DNA]</scope>
    <source>
        <strain evidence="2 3">Poly41</strain>
    </source>
</reference>
<comment type="caution">
    <text evidence="2">The sequence shown here is derived from an EMBL/GenBank/DDBJ whole genome shotgun (WGS) entry which is preliminary data.</text>
</comment>
<evidence type="ECO:0000313" key="3">
    <source>
        <dbReference type="Proteomes" id="UP000319143"/>
    </source>
</evidence>
<dbReference type="SUPFAM" id="SSF82714">
    <property type="entry name" value="Multidrug efflux transporter AcrB TolC docking domain, DN and DC subdomains"/>
    <property type="match status" value="2"/>
</dbReference>
<dbReference type="RefSeq" id="WP_146530295.1">
    <property type="nucleotide sequence ID" value="NZ_SJPV01000012.1"/>
</dbReference>
<dbReference type="Gene3D" id="3.30.70.1320">
    <property type="entry name" value="Multidrug efflux transporter AcrB pore domain like"/>
    <property type="match status" value="1"/>
</dbReference>
<dbReference type="Gene3D" id="3.30.2090.10">
    <property type="entry name" value="Multidrug efflux transporter AcrB TolC docking domain, DN and DC subdomains"/>
    <property type="match status" value="2"/>
</dbReference>
<accession>A0A5C6DBH1</accession>
<dbReference type="AlphaFoldDB" id="A0A5C6DBH1"/>
<dbReference type="PANTHER" id="PTHR32063">
    <property type="match status" value="1"/>
</dbReference>
<keyword evidence="1" id="KW-0812">Transmembrane</keyword>
<keyword evidence="3" id="KW-1185">Reference proteome</keyword>
<feature type="transmembrane region" description="Helical" evidence="1">
    <location>
        <begin position="1002"/>
        <end position="1029"/>
    </location>
</feature>
<protein>
    <submittedName>
        <fullName evidence="2">Multidrug resistance protein MdtB</fullName>
    </submittedName>
</protein>
<dbReference type="PANTHER" id="PTHR32063:SF0">
    <property type="entry name" value="SWARMING MOTILITY PROTEIN SWRC"/>
    <property type="match status" value="1"/>
</dbReference>
<keyword evidence="1" id="KW-0472">Membrane</keyword>
<dbReference type="SUPFAM" id="SSF82866">
    <property type="entry name" value="Multidrug efflux transporter AcrB transmembrane domain"/>
    <property type="match status" value="2"/>
</dbReference>
<feature type="transmembrane region" description="Helical" evidence="1">
    <location>
        <begin position="462"/>
        <end position="490"/>
    </location>
</feature>
<dbReference type="InterPro" id="IPR001036">
    <property type="entry name" value="Acrflvin-R"/>
</dbReference>
<organism evidence="2 3">
    <name type="scientific">Novipirellula artificiosorum</name>
    <dbReference type="NCBI Taxonomy" id="2528016"/>
    <lineage>
        <taxon>Bacteria</taxon>
        <taxon>Pseudomonadati</taxon>
        <taxon>Planctomycetota</taxon>
        <taxon>Planctomycetia</taxon>
        <taxon>Pirellulales</taxon>
        <taxon>Pirellulaceae</taxon>
        <taxon>Novipirellula</taxon>
    </lineage>
</organism>
<name>A0A5C6DBH1_9BACT</name>
<feature type="transmembrane region" description="Helical" evidence="1">
    <location>
        <begin position="359"/>
        <end position="379"/>
    </location>
</feature>
<dbReference type="SUPFAM" id="SSF82693">
    <property type="entry name" value="Multidrug efflux transporter AcrB pore domain, PN1, PN2, PC1 and PC2 subdomains"/>
    <property type="match status" value="3"/>
</dbReference>
<feature type="transmembrane region" description="Helical" evidence="1">
    <location>
        <begin position="427"/>
        <end position="450"/>
    </location>
</feature>
<feature type="transmembrane region" description="Helical" evidence="1">
    <location>
        <begin position="970"/>
        <end position="990"/>
    </location>
</feature>
<dbReference type="EMBL" id="SJPV01000012">
    <property type="protein sequence ID" value="TWU32536.1"/>
    <property type="molecule type" value="Genomic_DNA"/>
</dbReference>
<feature type="transmembrane region" description="Helical" evidence="1">
    <location>
        <begin position="385"/>
        <end position="406"/>
    </location>
</feature>
<feature type="transmembrane region" description="Helical" evidence="1">
    <location>
        <begin position="871"/>
        <end position="889"/>
    </location>
</feature>
<dbReference type="InterPro" id="IPR027463">
    <property type="entry name" value="AcrB_DN_DC_subdom"/>
</dbReference>
<evidence type="ECO:0000256" key="1">
    <source>
        <dbReference type="SAM" id="Phobius"/>
    </source>
</evidence>
<dbReference type="Gene3D" id="1.20.1640.10">
    <property type="entry name" value="Multidrug efflux transporter AcrB transmembrane domain"/>
    <property type="match status" value="2"/>
</dbReference>
<feature type="transmembrane region" description="Helical" evidence="1">
    <location>
        <begin position="546"/>
        <end position="565"/>
    </location>
</feature>
<dbReference type="Gene3D" id="3.30.70.1430">
    <property type="entry name" value="Multidrug efflux transporter AcrB pore domain"/>
    <property type="match status" value="2"/>
</dbReference>
<evidence type="ECO:0000313" key="2">
    <source>
        <dbReference type="EMBL" id="TWU32536.1"/>
    </source>
</evidence>
<gene>
    <name evidence="2" type="primary">mdtB_1</name>
    <name evidence="2" type="ORF">Poly41_55140</name>
</gene>
<keyword evidence="1" id="KW-1133">Transmembrane helix</keyword>
<proteinExistence type="predicted"/>
<dbReference type="Proteomes" id="UP000319143">
    <property type="component" value="Unassembled WGS sequence"/>
</dbReference>
<dbReference type="OrthoDB" id="220575at2"/>
<feature type="transmembrane region" description="Helical" evidence="1">
    <location>
        <begin position="12"/>
        <end position="32"/>
    </location>
</feature>
<dbReference type="GO" id="GO:0042910">
    <property type="term" value="F:xenobiotic transmembrane transporter activity"/>
    <property type="evidence" value="ECO:0007669"/>
    <property type="project" value="TreeGrafter"/>
</dbReference>
<dbReference type="PRINTS" id="PR00702">
    <property type="entry name" value="ACRIFLAVINRP"/>
</dbReference>
<dbReference type="Gene3D" id="3.30.70.1440">
    <property type="entry name" value="Multidrug efflux transporter AcrB pore domain"/>
    <property type="match status" value="1"/>
</dbReference>
<feature type="transmembrane region" description="Helical" evidence="1">
    <location>
        <begin position="926"/>
        <end position="949"/>
    </location>
</feature>
<feature type="transmembrane region" description="Helical" evidence="1">
    <location>
        <begin position="896"/>
        <end position="920"/>
    </location>
</feature>